<dbReference type="EMBL" id="CP157355">
    <property type="protein sequence ID" value="XBL99983.1"/>
    <property type="molecule type" value="Genomic_DNA"/>
</dbReference>
<dbReference type="RefSeq" id="WP_348944221.1">
    <property type="nucleotide sequence ID" value="NZ_CP157355.1"/>
</dbReference>
<evidence type="ECO:0000313" key="3">
    <source>
        <dbReference type="EMBL" id="XBL99983.1"/>
    </source>
</evidence>
<name>A0AAU7F931_9NEIS</name>
<dbReference type="AlphaFoldDB" id="A0AAU7F931"/>
<reference evidence="3" key="1">
    <citation type="submission" date="2024-05" db="EMBL/GenBank/DDBJ databases">
        <authorList>
            <person name="Yang L."/>
            <person name="Pan L."/>
        </authorList>
    </citation>
    <scope>NUCLEOTIDE SEQUENCE</scope>
    <source>
        <strain evidence="3">FCG-7</strain>
    </source>
</reference>
<proteinExistence type="predicted"/>
<gene>
    <name evidence="2" type="ORF">ABHF33_12255</name>
    <name evidence="3" type="ORF">ABHF33_13035</name>
</gene>
<dbReference type="Pfam" id="PF12760">
    <property type="entry name" value="Zn_ribbon_IS1595"/>
    <property type="match status" value="1"/>
</dbReference>
<dbReference type="SMART" id="SM01126">
    <property type="entry name" value="DDE_Tnp_IS1595"/>
    <property type="match status" value="1"/>
</dbReference>
<dbReference type="Pfam" id="PF12762">
    <property type="entry name" value="DDE_Tnp_IS1595"/>
    <property type="match status" value="1"/>
</dbReference>
<dbReference type="InterPro" id="IPR024442">
    <property type="entry name" value="Transposase_Zn_ribbon"/>
</dbReference>
<dbReference type="KEGG" id="cmav:ABHF33_12255"/>
<dbReference type="KEGG" id="cmav:ABHF33_13035"/>
<evidence type="ECO:0000259" key="1">
    <source>
        <dbReference type="SMART" id="SM01126"/>
    </source>
</evidence>
<dbReference type="InterPro" id="IPR024445">
    <property type="entry name" value="Tnp_ISXO2-like"/>
</dbReference>
<protein>
    <submittedName>
        <fullName evidence="3">IS1595 family transposase</fullName>
    </submittedName>
</protein>
<dbReference type="EMBL" id="CP157355">
    <property type="protein sequence ID" value="XBL99830.1"/>
    <property type="molecule type" value="Genomic_DNA"/>
</dbReference>
<evidence type="ECO:0000313" key="2">
    <source>
        <dbReference type="EMBL" id="XBL99830.1"/>
    </source>
</evidence>
<dbReference type="NCBIfam" id="NF033547">
    <property type="entry name" value="transpos_IS1595"/>
    <property type="match status" value="1"/>
</dbReference>
<accession>A0AAU7F931</accession>
<sequence>MAMNRIQFQPGLSLPEFHRQFATEDQCRTALERARWPQGFRCPHCQHTACYRIQGRTHPLFQCAACRKQTSLTAGTLLQKTLLPLRIWFLALYLIGEAKTGLSALALKRQLGINYRTAWLMQHKIMQAMQQRDSAYTLSGTVQIDDAYLGGERSGGKVGRGSENKVPFVAAVSLDEQQHPIYLKLTPVAGFSQQAIIEWAKACLTPGTQVISDGLYCFTAVSEVGCTHQPYVAGGRKPKDLPMFHWINTVLGNVKTSLSGTYHAFAFSKYADRYLAAIAYRFNRRFRLDTLPLHLLTAAVTCEPKTERWLRKKAEVTT</sequence>
<organism evidence="3">
    <name type="scientific">Chitinibacter mangrovi</name>
    <dbReference type="NCBI Taxonomy" id="3153927"/>
    <lineage>
        <taxon>Bacteria</taxon>
        <taxon>Pseudomonadati</taxon>
        <taxon>Pseudomonadota</taxon>
        <taxon>Betaproteobacteria</taxon>
        <taxon>Neisseriales</taxon>
        <taxon>Chitinibacteraceae</taxon>
        <taxon>Chitinibacter</taxon>
    </lineage>
</organism>
<feature type="domain" description="ISXO2-like transposase" evidence="1">
    <location>
        <begin position="137"/>
        <end position="283"/>
    </location>
</feature>